<name>A0A3S9SI35_EIKCO</name>
<accession>A0A3S9SI35</accession>
<dbReference type="EMBL" id="CP034670">
    <property type="protein sequence ID" value="AZR59182.1"/>
    <property type="molecule type" value="Genomic_DNA"/>
</dbReference>
<dbReference type="AlphaFoldDB" id="A0A3S9SI35"/>
<dbReference type="Proteomes" id="UP000282435">
    <property type="component" value="Chromosome"/>
</dbReference>
<sequence>MADADPSRNYTVTIVFFPAVTRKSNGWPSIPGHQFLIYRDPAGIVTYSHGWSFGDSLSIGGINNLSKTDHEKYTNRGGELKFSSITVSITKEQQDSMVKYGQEVAEGKHPEHSNEYHYSDNSCVTYSNMELAHGGRYRLFLKETV</sequence>
<dbReference type="RefSeq" id="WP_126982738.1">
    <property type="nucleotide sequence ID" value="NZ_CP034670.1"/>
</dbReference>
<evidence type="ECO:0000313" key="1">
    <source>
        <dbReference type="EMBL" id="AZR59182.1"/>
    </source>
</evidence>
<organism evidence="1 2">
    <name type="scientific">Eikenella corrodens</name>
    <dbReference type="NCBI Taxonomy" id="539"/>
    <lineage>
        <taxon>Bacteria</taxon>
        <taxon>Pseudomonadati</taxon>
        <taxon>Pseudomonadota</taxon>
        <taxon>Betaproteobacteria</taxon>
        <taxon>Neisseriales</taxon>
        <taxon>Neisseriaceae</taxon>
        <taxon>Eikenella</taxon>
    </lineage>
</organism>
<protein>
    <submittedName>
        <fullName evidence="1">Uncharacterized protein</fullName>
    </submittedName>
</protein>
<gene>
    <name evidence="1" type="ORF">ELB75_03540</name>
</gene>
<proteinExistence type="predicted"/>
<evidence type="ECO:0000313" key="2">
    <source>
        <dbReference type="Proteomes" id="UP000282435"/>
    </source>
</evidence>
<reference evidence="1 2" key="1">
    <citation type="submission" date="2018-12" db="EMBL/GenBank/DDBJ databases">
        <title>Genome sequencing of Eikenella corrodens KCOM 3110 (= JS217).</title>
        <authorList>
            <person name="Koo J.-K."/>
            <person name="Park S.-N."/>
            <person name="Lim Y.K."/>
        </authorList>
    </citation>
    <scope>NUCLEOTIDE SEQUENCE [LARGE SCALE GENOMIC DNA]</scope>
    <source>
        <strain evidence="1 2">KCOM 3110</strain>
    </source>
</reference>